<feature type="compositionally biased region" description="Basic and acidic residues" evidence="1">
    <location>
        <begin position="53"/>
        <end position="64"/>
    </location>
</feature>
<feature type="region of interest" description="Disordered" evidence="1">
    <location>
        <begin position="37"/>
        <end position="64"/>
    </location>
</feature>
<protein>
    <submittedName>
        <fullName evidence="2">Uncharacterized protein</fullName>
    </submittedName>
</protein>
<proteinExistence type="predicted"/>
<gene>
    <name evidence="2" type="ORF">EYF80_058985</name>
</gene>
<dbReference type="AlphaFoldDB" id="A0A4Z2EPZ4"/>
<evidence type="ECO:0000313" key="3">
    <source>
        <dbReference type="Proteomes" id="UP000314294"/>
    </source>
</evidence>
<name>A0A4Z2EPZ4_9TELE</name>
<evidence type="ECO:0000313" key="2">
    <source>
        <dbReference type="EMBL" id="TNN30863.1"/>
    </source>
</evidence>
<organism evidence="2 3">
    <name type="scientific">Liparis tanakae</name>
    <name type="common">Tanaka's snailfish</name>
    <dbReference type="NCBI Taxonomy" id="230148"/>
    <lineage>
        <taxon>Eukaryota</taxon>
        <taxon>Metazoa</taxon>
        <taxon>Chordata</taxon>
        <taxon>Craniata</taxon>
        <taxon>Vertebrata</taxon>
        <taxon>Euteleostomi</taxon>
        <taxon>Actinopterygii</taxon>
        <taxon>Neopterygii</taxon>
        <taxon>Teleostei</taxon>
        <taxon>Neoteleostei</taxon>
        <taxon>Acanthomorphata</taxon>
        <taxon>Eupercaria</taxon>
        <taxon>Perciformes</taxon>
        <taxon>Cottioidei</taxon>
        <taxon>Cottales</taxon>
        <taxon>Liparidae</taxon>
        <taxon>Liparis</taxon>
    </lineage>
</organism>
<dbReference type="EMBL" id="SRLO01004037">
    <property type="protein sequence ID" value="TNN30863.1"/>
    <property type="molecule type" value="Genomic_DNA"/>
</dbReference>
<reference evidence="2 3" key="1">
    <citation type="submission" date="2019-03" db="EMBL/GenBank/DDBJ databases">
        <title>First draft genome of Liparis tanakae, snailfish: a comprehensive survey of snailfish specific genes.</title>
        <authorList>
            <person name="Kim W."/>
            <person name="Song I."/>
            <person name="Jeong J.-H."/>
            <person name="Kim D."/>
            <person name="Kim S."/>
            <person name="Ryu S."/>
            <person name="Song J.Y."/>
            <person name="Lee S.K."/>
        </authorList>
    </citation>
    <scope>NUCLEOTIDE SEQUENCE [LARGE SCALE GENOMIC DNA]</scope>
    <source>
        <tissue evidence="2">Muscle</tissue>
    </source>
</reference>
<comment type="caution">
    <text evidence="2">The sequence shown here is derived from an EMBL/GenBank/DDBJ whole genome shotgun (WGS) entry which is preliminary data.</text>
</comment>
<accession>A0A4Z2EPZ4</accession>
<keyword evidence="3" id="KW-1185">Reference proteome</keyword>
<dbReference type="Proteomes" id="UP000314294">
    <property type="component" value="Unassembled WGS sequence"/>
</dbReference>
<evidence type="ECO:0000256" key="1">
    <source>
        <dbReference type="SAM" id="MobiDB-lite"/>
    </source>
</evidence>
<sequence>MTLPCIFAVSMRLFSFMPLVSSPSLRRFPSPALPPLSGSEPVRKWPVPTRRIRTSEEPEGRLDL</sequence>